<dbReference type="NCBIfam" id="NF041257">
    <property type="entry name" value="GntH_guanitoxin"/>
    <property type="match status" value="1"/>
</dbReference>
<evidence type="ECO:0000313" key="4">
    <source>
        <dbReference type="EMBL" id="AQQ66792.1"/>
    </source>
</evidence>
<dbReference type="InterPro" id="IPR036866">
    <property type="entry name" value="RibonucZ/Hydroxyglut_hydro"/>
</dbReference>
<dbReference type="InterPro" id="IPR001279">
    <property type="entry name" value="Metallo-B-lactamas"/>
</dbReference>
<evidence type="ECO:0000313" key="5">
    <source>
        <dbReference type="Proteomes" id="UP000188219"/>
    </source>
</evidence>
<dbReference type="SUPFAM" id="SSF56281">
    <property type="entry name" value="Metallo-hydrolase/oxidoreductase"/>
    <property type="match status" value="1"/>
</dbReference>
<dbReference type="STRING" id="260552.Mag101_03400"/>
<evidence type="ECO:0000256" key="2">
    <source>
        <dbReference type="SAM" id="MobiDB-lite"/>
    </source>
</evidence>
<accession>A0A1Q2M3K2</accession>
<dbReference type="InterPro" id="IPR044094">
    <property type="entry name" value="AtsA-like_MBL-fold"/>
</dbReference>
<dbReference type="GO" id="GO:0042781">
    <property type="term" value="F:3'-tRNA processing endoribonuclease activity"/>
    <property type="evidence" value="ECO:0007669"/>
    <property type="project" value="TreeGrafter"/>
</dbReference>
<keyword evidence="5" id="KW-1185">Reference proteome</keyword>
<feature type="region of interest" description="Disordered" evidence="2">
    <location>
        <begin position="373"/>
        <end position="439"/>
    </location>
</feature>
<evidence type="ECO:0000256" key="1">
    <source>
        <dbReference type="ARBA" id="ARBA00022801"/>
    </source>
</evidence>
<dbReference type="CDD" id="cd07719">
    <property type="entry name" value="arylsulfatase_AtsA-like_MBL-fold"/>
    <property type="match status" value="1"/>
</dbReference>
<feature type="domain" description="Metallo-beta-lactamase" evidence="3">
    <location>
        <begin position="92"/>
        <end position="301"/>
    </location>
</feature>
<reference evidence="4" key="1">
    <citation type="submission" date="2017-02" db="EMBL/GenBank/DDBJ databases">
        <title>Genome of Microbulbifer agarilyticus GP101.</title>
        <authorList>
            <person name="Jung J."/>
            <person name="Bae S.S."/>
            <person name="Baek K."/>
        </authorList>
    </citation>
    <scope>NUCLEOTIDE SEQUENCE [LARGE SCALE GENOMIC DNA]</scope>
    <source>
        <strain evidence="4">GP101</strain>
    </source>
</reference>
<dbReference type="AlphaFoldDB" id="A0A1Q2M3K2"/>
<dbReference type="Gene3D" id="3.60.15.10">
    <property type="entry name" value="Ribonuclease Z/Hydroxyacylglutathione hydrolase-like"/>
    <property type="match status" value="1"/>
</dbReference>
<sequence>MAQRSHIHSSLRPTLLIFLLGATFGALAFWLSSIYSLTTIPSAEAAGGEVTSPTGTAPDRYVYYPGTEALSKDEIRVVACGTGMPAARRGQAASCFLIEVGNGDKFLFDIGTGSMANVASLMIPYQYLDKVFLSHLHTDHMGDLLSLWAGGWTAGRPNALRIWGPSGADPEMGTAYAMEHFLKFVNWDKVTREYKISPIPGQLDVTEFDYAVVDQVVYQHNGVTIRSYPAVHAGDGPVSYKLEYAGLSVFFSGDTVPNRWFIEHGKDVDLAIHESMHTPEQFVRLYNQPPQLGWRTCCEFHTSPQAFGKIMSTIQPRHAVAFHFFNEPDTRYQIYQSIRETYDGPLSMATDMMVWNVTKDDIVERMAVSTDDAWSVPGTAQQPPPEKGQPNPLSESMNAGRWRPGFEAQDPALDKYMEKHNLQKEDWRPGMYEQMQQEE</sequence>
<name>A0A1Q2M3K2_9GAMM</name>
<keyword evidence="1" id="KW-0378">Hydrolase</keyword>
<organism evidence="4 5">
    <name type="scientific">Microbulbifer agarilyticus</name>
    <dbReference type="NCBI Taxonomy" id="260552"/>
    <lineage>
        <taxon>Bacteria</taxon>
        <taxon>Pseudomonadati</taxon>
        <taxon>Pseudomonadota</taxon>
        <taxon>Gammaproteobacteria</taxon>
        <taxon>Cellvibrionales</taxon>
        <taxon>Microbulbiferaceae</taxon>
        <taxon>Microbulbifer</taxon>
    </lineage>
</organism>
<dbReference type="KEGG" id="maga:Mag101_03400"/>
<gene>
    <name evidence="4" type="ORF">Mag101_03400</name>
</gene>
<dbReference type="Proteomes" id="UP000188219">
    <property type="component" value="Chromosome"/>
</dbReference>
<dbReference type="SMART" id="SM00849">
    <property type="entry name" value="Lactamase_B"/>
    <property type="match status" value="1"/>
</dbReference>
<dbReference type="OrthoDB" id="9803916at2"/>
<dbReference type="Pfam" id="PF12706">
    <property type="entry name" value="Lactamase_B_2"/>
    <property type="match status" value="1"/>
</dbReference>
<dbReference type="PANTHER" id="PTHR46018">
    <property type="entry name" value="ZINC PHOSPHODIESTERASE ELAC PROTEIN 1"/>
    <property type="match status" value="1"/>
</dbReference>
<evidence type="ECO:0000259" key="3">
    <source>
        <dbReference type="SMART" id="SM00849"/>
    </source>
</evidence>
<proteinExistence type="predicted"/>
<dbReference type="EMBL" id="CP019650">
    <property type="protein sequence ID" value="AQQ66792.1"/>
    <property type="molecule type" value="Genomic_DNA"/>
</dbReference>
<protein>
    <recommendedName>
        <fullName evidence="3">Metallo-beta-lactamase domain-containing protein</fullName>
    </recommendedName>
</protein>
<dbReference type="PANTHER" id="PTHR46018:SF2">
    <property type="entry name" value="ZINC PHOSPHODIESTERASE ELAC PROTEIN 1"/>
    <property type="match status" value="1"/>
</dbReference>
<feature type="compositionally biased region" description="Basic and acidic residues" evidence="2">
    <location>
        <begin position="412"/>
        <end position="428"/>
    </location>
</feature>